<organism evidence="6 7">
    <name type="scientific">Ramalina farinacea</name>
    <dbReference type="NCBI Taxonomy" id="258253"/>
    <lineage>
        <taxon>Eukaryota</taxon>
        <taxon>Fungi</taxon>
        <taxon>Dikarya</taxon>
        <taxon>Ascomycota</taxon>
        <taxon>Pezizomycotina</taxon>
        <taxon>Lecanoromycetes</taxon>
        <taxon>OSLEUM clade</taxon>
        <taxon>Lecanoromycetidae</taxon>
        <taxon>Lecanorales</taxon>
        <taxon>Lecanorineae</taxon>
        <taxon>Ramalinaceae</taxon>
        <taxon>Ramalina</taxon>
    </lineage>
</organism>
<dbReference type="InterPro" id="IPR016024">
    <property type="entry name" value="ARM-type_fold"/>
</dbReference>
<evidence type="ECO:0000256" key="1">
    <source>
        <dbReference type="ARBA" id="ARBA00004317"/>
    </source>
</evidence>
<dbReference type="GO" id="GO:0051010">
    <property type="term" value="F:microtubule plus-end binding"/>
    <property type="evidence" value="ECO:0007669"/>
    <property type="project" value="InterPro"/>
</dbReference>
<dbReference type="SMART" id="SM01349">
    <property type="entry name" value="TOG"/>
    <property type="match status" value="2"/>
</dbReference>
<feature type="compositionally biased region" description="Basic and acidic residues" evidence="4">
    <location>
        <begin position="877"/>
        <end position="887"/>
    </location>
</feature>
<evidence type="ECO:0000256" key="4">
    <source>
        <dbReference type="SAM" id="MobiDB-lite"/>
    </source>
</evidence>
<dbReference type="InterPro" id="IPR011989">
    <property type="entry name" value="ARM-like"/>
</dbReference>
<feature type="compositionally biased region" description="Gly residues" evidence="4">
    <location>
        <begin position="863"/>
        <end position="872"/>
    </location>
</feature>
<accession>A0AA43QUG2</accession>
<feature type="compositionally biased region" description="Basic and acidic residues" evidence="4">
    <location>
        <begin position="831"/>
        <end position="841"/>
    </location>
</feature>
<sequence length="912" mass="97765">MAEEEEDFSSLPFSDRFAHKNWKVRKNGYEDAAKAFEITPDESDPVFKQFTMDPGLWKGAVLDSNVAAQQDGVNALCSFLKYGGVPACTRSRNATITPLIEKGLPSAKAATKQSSLEAILLYVELDKADPILDDILSGLSNKLPKIVASTLAALTALYHAYGVKIVEPKPALKALPKMFGHADKNVRAEASKLAEELYRWLREAMKPLFWDELKPVQQQDLEKLFEGVKAQPAPKQDRLQRSQQAAAEKAAAAQEEGGAAEEEGPEEDVEEVGAFDLAEPVDVIGKAPADFSESMASSKWKDRKDALDALHEAANTPRIKDGHFDEIMGLLAKTMKDANVQCVTTAANCIECLAKGLQRSFAKYRGRVMAPVLERLKDKKLADPLGQALDAIVASTSLSDCLEDILEFLKHKNPQVKAETLKLLIRSLRTTRDAPSKEETKSIAGVATKLLTESTEATRSGGAEVLGTLMKIMGERAMAPYMESIDNIRKDKIKEYHDAAVVKAKDKPKPAPAPKAAPTTQKRPTATKKVAPGLKPPTKRPSSPQSSKPASSTSSPGPSKPAGRGIPSKLGTLPKTSGLVAPKSKLHGAGPAPRITSPRRTITPHSEDDQAAAAPPTNQKPTNRGLAGRPLGKPSASTLSSPPRPTPTQAPSLPDADLAELASLRSSHAELQDTISDLRSTTQKLTSQIHELQHSNAQLIEDHTRDVLSIKAKETQLVRARSDAEAAEQGVSRLQRENDRLKRELSRTVRGTADNQSPSSGITNDRIGASSGDNNTAGSRMRASAALDDDPSGIYRDNPHSSTSSNSLDRHNTSRPAPSRRGWSAGLGSPSEEKENSERGGIDGINGIGGGGIRKGAPSDGARSGGGGGGANGEADEQSKPVENWKRAAEVTSQLKARIEQMKAKQGLARQR</sequence>
<dbReference type="Pfam" id="PF21041">
    <property type="entry name" value="XMAP215_CLASP_TOG"/>
    <property type="match status" value="2"/>
</dbReference>
<dbReference type="GO" id="GO:0000022">
    <property type="term" value="P:mitotic spindle elongation"/>
    <property type="evidence" value="ECO:0007669"/>
    <property type="project" value="UniProtKB-ARBA"/>
</dbReference>
<dbReference type="GO" id="GO:1990498">
    <property type="term" value="C:mitotic spindle microtubule"/>
    <property type="evidence" value="ECO:0007669"/>
    <property type="project" value="UniProtKB-ARBA"/>
</dbReference>
<feature type="compositionally biased region" description="Acidic residues" evidence="4">
    <location>
        <begin position="258"/>
        <end position="270"/>
    </location>
</feature>
<evidence type="ECO:0000256" key="2">
    <source>
        <dbReference type="ARBA" id="ARBA00022490"/>
    </source>
</evidence>
<feature type="compositionally biased region" description="Basic and acidic residues" evidence="4">
    <location>
        <begin position="734"/>
        <end position="747"/>
    </location>
</feature>
<comment type="caution">
    <text evidence="6">The sequence shown here is derived from an EMBL/GenBank/DDBJ whole genome shotgun (WGS) entry which is preliminary data.</text>
</comment>
<proteinExistence type="predicted"/>
<feature type="region of interest" description="Disordered" evidence="4">
    <location>
        <begin position="501"/>
        <end position="656"/>
    </location>
</feature>
<keyword evidence="3" id="KW-0206">Cytoskeleton</keyword>
<dbReference type="Gene3D" id="1.25.10.10">
    <property type="entry name" value="Leucine-rich Repeat Variant"/>
    <property type="match status" value="2"/>
</dbReference>
<dbReference type="InterPro" id="IPR045110">
    <property type="entry name" value="XMAP215"/>
</dbReference>
<feature type="compositionally biased region" description="Gly residues" evidence="4">
    <location>
        <begin position="842"/>
        <end position="854"/>
    </location>
</feature>
<gene>
    <name evidence="6" type="ORF">OHK93_003115</name>
</gene>
<dbReference type="FunFam" id="1.25.10.10:FF:000019">
    <property type="entry name" value="Cytoskeleton-associated protein 5"/>
    <property type="match status" value="1"/>
</dbReference>
<reference evidence="6" key="1">
    <citation type="journal article" date="2023" name="Genome Biol. Evol.">
        <title>First Whole Genome Sequence and Flow Cytometry Genome Size Data for the Lichen-Forming Fungus Ramalina farinacea (Ascomycota).</title>
        <authorList>
            <person name="Llewellyn T."/>
            <person name="Mian S."/>
            <person name="Hill R."/>
            <person name="Leitch I.J."/>
            <person name="Gaya E."/>
        </authorList>
    </citation>
    <scope>NUCLEOTIDE SEQUENCE</scope>
    <source>
        <strain evidence="6">LIQ254RAFAR</strain>
    </source>
</reference>
<feature type="compositionally biased region" description="Polar residues" evidence="4">
    <location>
        <begin position="753"/>
        <end position="763"/>
    </location>
</feature>
<dbReference type="SUPFAM" id="SSF48371">
    <property type="entry name" value="ARM repeat"/>
    <property type="match status" value="1"/>
</dbReference>
<evidence type="ECO:0000259" key="5">
    <source>
        <dbReference type="SMART" id="SM01349"/>
    </source>
</evidence>
<dbReference type="AlphaFoldDB" id="A0AA43QUG2"/>
<feature type="compositionally biased region" description="Low complexity" evidence="4">
    <location>
        <begin position="245"/>
        <end position="257"/>
    </location>
</feature>
<feature type="domain" description="TOG" evidence="5">
    <location>
        <begin position="1"/>
        <end position="234"/>
    </location>
</feature>
<keyword evidence="7" id="KW-1185">Reference proteome</keyword>
<dbReference type="GO" id="GO:0030951">
    <property type="term" value="P:establishment or maintenance of microtubule cytoskeleton polarity"/>
    <property type="evidence" value="ECO:0007669"/>
    <property type="project" value="InterPro"/>
</dbReference>
<dbReference type="GO" id="GO:0099070">
    <property type="term" value="C:static microtubule bundle"/>
    <property type="evidence" value="ECO:0007669"/>
    <property type="project" value="UniProtKB-ARBA"/>
</dbReference>
<dbReference type="GO" id="GO:0051315">
    <property type="term" value="P:attachment of mitotic spindle microtubules to kinetochore"/>
    <property type="evidence" value="ECO:0007669"/>
    <property type="project" value="UniProtKB-ARBA"/>
</dbReference>
<name>A0AA43QUG2_9LECA</name>
<dbReference type="InterPro" id="IPR048492">
    <property type="entry name" value="Stu2_CTS"/>
</dbReference>
<feature type="compositionally biased region" description="Low complexity" evidence="4">
    <location>
        <begin position="540"/>
        <end position="561"/>
    </location>
</feature>
<feature type="region of interest" description="Disordered" evidence="4">
    <location>
        <begin position="230"/>
        <end position="270"/>
    </location>
</feature>
<protein>
    <recommendedName>
        <fullName evidence="5">TOG domain-containing protein</fullName>
    </recommendedName>
</protein>
<dbReference type="InterPro" id="IPR048491">
    <property type="entry name" value="XMAP215_CLASP_TOG"/>
</dbReference>
<dbReference type="InterPro" id="IPR034085">
    <property type="entry name" value="TOG"/>
</dbReference>
<comment type="subcellular location">
    <subcellularLocation>
        <location evidence="1">Cytoplasm</location>
        <location evidence="1">Cytoskeleton</location>
        <location evidence="1">Microtubule organizing center</location>
        <location evidence="1">Spindle pole body</location>
    </subcellularLocation>
</comment>
<dbReference type="Proteomes" id="UP001161017">
    <property type="component" value="Unassembled WGS sequence"/>
</dbReference>
<dbReference type="GO" id="GO:0061863">
    <property type="term" value="F:microtubule plus end polymerase"/>
    <property type="evidence" value="ECO:0007669"/>
    <property type="project" value="InterPro"/>
</dbReference>
<feature type="compositionally biased region" description="Low complexity" evidence="4">
    <location>
        <begin position="516"/>
        <end position="529"/>
    </location>
</feature>
<keyword evidence="2" id="KW-0963">Cytoplasm</keyword>
<dbReference type="GO" id="GO:0000776">
    <property type="term" value="C:kinetochore"/>
    <property type="evidence" value="ECO:0007669"/>
    <property type="project" value="UniProtKB-ARBA"/>
</dbReference>
<dbReference type="GO" id="GO:0005881">
    <property type="term" value="C:cytoplasmic microtubule"/>
    <property type="evidence" value="ECO:0007669"/>
    <property type="project" value="UniProtKB-ARBA"/>
</dbReference>
<dbReference type="EMBL" id="JAPUFD010000016">
    <property type="protein sequence ID" value="MDI1491904.1"/>
    <property type="molecule type" value="Genomic_DNA"/>
</dbReference>
<dbReference type="PANTHER" id="PTHR12609">
    <property type="entry name" value="MICROTUBULE ASSOCIATED PROTEIN XMAP215"/>
    <property type="match status" value="1"/>
</dbReference>
<feature type="domain" description="TOG" evidence="5">
    <location>
        <begin position="276"/>
        <end position="506"/>
    </location>
</feature>
<dbReference type="GO" id="GO:0044732">
    <property type="term" value="C:mitotic spindle pole body"/>
    <property type="evidence" value="ECO:0007669"/>
    <property type="project" value="UniProtKB-ARBA"/>
</dbReference>
<evidence type="ECO:0000313" key="7">
    <source>
        <dbReference type="Proteomes" id="UP001161017"/>
    </source>
</evidence>
<evidence type="ECO:0000256" key="3">
    <source>
        <dbReference type="ARBA" id="ARBA00023212"/>
    </source>
</evidence>
<evidence type="ECO:0000313" key="6">
    <source>
        <dbReference type="EMBL" id="MDI1491904.1"/>
    </source>
</evidence>
<dbReference type="GO" id="GO:1990571">
    <property type="term" value="P:meiotic centromere clustering"/>
    <property type="evidence" value="ECO:0007669"/>
    <property type="project" value="UniProtKB-ARBA"/>
</dbReference>
<feature type="region of interest" description="Disordered" evidence="4">
    <location>
        <begin position="728"/>
        <end position="887"/>
    </location>
</feature>
<dbReference type="Pfam" id="PF21042">
    <property type="entry name" value="Stu2_CTS"/>
    <property type="match status" value="1"/>
</dbReference>
<dbReference type="GO" id="GO:0046785">
    <property type="term" value="P:microtubule polymerization"/>
    <property type="evidence" value="ECO:0007669"/>
    <property type="project" value="InterPro"/>
</dbReference>
<dbReference type="FunFam" id="1.25.10.10:FF:000282">
    <property type="entry name" value="Spindle pole body component"/>
    <property type="match status" value="1"/>
</dbReference>